<dbReference type="Proteomes" id="UP000030848">
    <property type="component" value="Unassembled WGS sequence"/>
</dbReference>
<dbReference type="GO" id="GO:0046872">
    <property type="term" value="F:metal ion binding"/>
    <property type="evidence" value="ECO:0007669"/>
    <property type="project" value="UniProtKB-KW"/>
</dbReference>
<evidence type="ECO:0000256" key="1">
    <source>
        <dbReference type="ARBA" id="ARBA00004196"/>
    </source>
</evidence>
<evidence type="ECO:0000256" key="2">
    <source>
        <dbReference type="ARBA" id="ARBA00022448"/>
    </source>
</evidence>
<comment type="subcellular location">
    <subcellularLocation>
        <location evidence="1">Cell envelope</location>
    </subcellularLocation>
</comment>
<protein>
    <submittedName>
        <fullName evidence="8">Metal ABC transporter substrate-binding protein</fullName>
    </submittedName>
</protein>
<dbReference type="GO" id="GO:0007155">
    <property type="term" value="P:cell adhesion"/>
    <property type="evidence" value="ECO:0007669"/>
    <property type="project" value="InterPro"/>
</dbReference>
<feature type="chain" id="PRO_5032696836" evidence="7">
    <location>
        <begin position="26"/>
        <end position="319"/>
    </location>
</feature>
<feature type="region of interest" description="Disordered" evidence="6">
    <location>
        <begin position="123"/>
        <end position="146"/>
    </location>
</feature>
<dbReference type="InterPro" id="IPR050492">
    <property type="entry name" value="Bact_metal-bind_prot9"/>
</dbReference>
<dbReference type="GO" id="GO:0030001">
    <property type="term" value="P:metal ion transport"/>
    <property type="evidence" value="ECO:0007669"/>
    <property type="project" value="InterPro"/>
</dbReference>
<dbReference type="AlphaFoldDB" id="A0A837DCH5"/>
<comment type="caution">
    <text evidence="8">The sequence shown here is derived from an EMBL/GenBank/DDBJ whole genome shotgun (WGS) entry which is preliminary data.</text>
</comment>
<dbReference type="PANTHER" id="PTHR42953">
    <property type="entry name" value="HIGH-AFFINITY ZINC UPTAKE SYSTEM PROTEIN ZNUA-RELATED"/>
    <property type="match status" value="1"/>
</dbReference>
<organism evidence="8 9">
    <name type="scientific">Saccharomonospora viridis</name>
    <dbReference type="NCBI Taxonomy" id="1852"/>
    <lineage>
        <taxon>Bacteria</taxon>
        <taxon>Bacillati</taxon>
        <taxon>Actinomycetota</taxon>
        <taxon>Actinomycetes</taxon>
        <taxon>Pseudonocardiales</taxon>
        <taxon>Pseudonocardiaceae</taxon>
        <taxon>Saccharomonospora</taxon>
    </lineage>
</organism>
<dbReference type="OrthoDB" id="5296019at2"/>
<dbReference type="PRINTS" id="PR00690">
    <property type="entry name" value="ADHESNFAMILY"/>
</dbReference>
<evidence type="ECO:0000256" key="7">
    <source>
        <dbReference type="SAM" id="SignalP"/>
    </source>
</evidence>
<dbReference type="EMBL" id="JRZE01000003">
    <property type="protein sequence ID" value="KHF44281.1"/>
    <property type="molecule type" value="Genomic_DNA"/>
</dbReference>
<feature type="signal peptide" evidence="7">
    <location>
        <begin position="1"/>
        <end position="25"/>
    </location>
</feature>
<reference evidence="8 9" key="1">
    <citation type="submission" date="2014-10" db="EMBL/GenBank/DDBJ databases">
        <title>Genome sequence of Micropolyspora internatus JCM3315.</title>
        <authorList>
            <person name="Shin S.-K."/>
            <person name="Yi H."/>
        </authorList>
    </citation>
    <scope>NUCLEOTIDE SEQUENCE [LARGE SCALE GENOMIC DNA]</scope>
    <source>
        <strain evidence="8 9">JCM 3315</strain>
    </source>
</reference>
<keyword evidence="2 5" id="KW-0813">Transport</keyword>
<feature type="compositionally biased region" description="Basic and acidic residues" evidence="6">
    <location>
        <begin position="123"/>
        <end position="135"/>
    </location>
</feature>
<gene>
    <name evidence="8" type="ORF">MINT15_11630</name>
</gene>
<dbReference type="SUPFAM" id="SSF53807">
    <property type="entry name" value="Helical backbone' metal receptor"/>
    <property type="match status" value="1"/>
</dbReference>
<evidence type="ECO:0000256" key="4">
    <source>
        <dbReference type="ARBA" id="ARBA00022729"/>
    </source>
</evidence>
<name>A0A837DCH5_9PSEU</name>
<comment type="similarity">
    <text evidence="5">Belongs to the bacterial solute-binding protein 9 family.</text>
</comment>
<keyword evidence="3" id="KW-0479">Metal-binding</keyword>
<dbReference type="Pfam" id="PF01297">
    <property type="entry name" value="ZnuA"/>
    <property type="match status" value="1"/>
</dbReference>
<dbReference type="InterPro" id="IPR006128">
    <property type="entry name" value="Lipoprotein_PsaA-like"/>
</dbReference>
<sequence length="319" mass="33517">MQAVRRRRLLAGLSLSAVLAMGASACGGEGGGAAEDGKVRVVTSTNVWASVVAAVGGDHVEVIPIISDAAADPHSYQAAAADAAEVRSAELLVYNGGGYDDFFAQLAEGADVPAVVAVEQAGAHDGHEDHGDHSHEHGHHSHGHEHGNEHVWYDLEVTNAVAERVAAELGELLPRQSDVFDRNAADFAERIDGLRHDVERVAEEHAGAKVVATEPIAHHLLAAAGLEDATPHEFAAAVENETDVPPAAQQQMLELVEDEVDVVVRNVQTTTPATENVVGAAEQAGTPVVDVTETLPERQTDYIAWMGGQIDALAKALDK</sequence>
<evidence type="ECO:0000313" key="8">
    <source>
        <dbReference type="EMBL" id="KHF44281.1"/>
    </source>
</evidence>
<proteinExistence type="inferred from homology"/>
<keyword evidence="4 7" id="KW-0732">Signal</keyword>
<dbReference type="GO" id="GO:0030313">
    <property type="term" value="C:cell envelope"/>
    <property type="evidence" value="ECO:0007669"/>
    <property type="project" value="UniProtKB-SubCell"/>
</dbReference>
<dbReference type="RefSeq" id="WP_037309125.1">
    <property type="nucleotide sequence ID" value="NZ_FOWS01000004.1"/>
</dbReference>
<dbReference type="InterPro" id="IPR006127">
    <property type="entry name" value="ZnuA-like"/>
</dbReference>
<evidence type="ECO:0000256" key="5">
    <source>
        <dbReference type="RuleBase" id="RU003512"/>
    </source>
</evidence>
<dbReference type="Gene3D" id="3.40.50.1980">
    <property type="entry name" value="Nitrogenase molybdenum iron protein domain"/>
    <property type="match status" value="1"/>
</dbReference>
<dbReference type="PROSITE" id="PS51257">
    <property type="entry name" value="PROKAR_LIPOPROTEIN"/>
    <property type="match status" value="1"/>
</dbReference>
<evidence type="ECO:0000313" key="9">
    <source>
        <dbReference type="Proteomes" id="UP000030848"/>
    </source>
</evidence>
<evidence type="ECO:0000256" key="3">
    <source>
        <dbReference type="ARBA" id="ARBA00022723"/>
    </source>
</evidence>
<dbReference type="PANTHER" id="PTHR42953:SF1">
    <property type="entry name" value="METAL-BINDING PROTEIN HI_0362-RELATED"/>
    <property type="match status" value="1"/>
</dbReference>
<evidence type="ECO:0000256" key="6">
    <source>
        <dbReference type="SAM" id="MobiDB-lite"/>
    </source>
</evidence>
<accession>A0A837DCH5</accession>